<reference evidence="1 2" key="1">
    <citation type="journal article" date="2024" name="BMC Genomics">
        <title>De novo assembly and annotation of Popillia japonica's genome with initial clues to its potential as an invasive pest.</title>
        <authorList>
            <person name="Cucini C."/>
            <person name="Boschi S."/>
            <person name="Funari R."/>
            <person name="Cardaioli E."/>
            <person name="Iannotti N."/>
            <person name="Marturano G."/>
            <person name="Paoli F."/>
            <person name="Bruttini M."/>
            <person name="Carapelli A."/>
            <person name="Frati F."/>
            <person name="Nardi F."/>
        </authorList>
    </citation>
    <scope>NUCLEOTIDE SEQUENCE [LARGE SCALE GENOMIC DNA]</scope>
    <source>
        <strain evidence="1">DMR45628</strain>
    </source>
</reference>
<sequence length="104" mass="11685">MKTYLVESCVDISPGDLFATWISTKKGDKIVAVAEKCCLILGLTDPPENIQDELTLPSKFYCLKIKSRWDKSARKQSTFLTTNKAWLGKQISLPDIVKSFNSNI</sequence>
<proteinExistence type="predicted"/>
<protein>
    <submittedName>
        <fullName evidence="1">Uncharacterized protein</fullName>
    </submittedName>
</protein>
<gene>
    <name evidence="1" type="ORF">QE152_g8954</name>
</gene>
<organism evidence="1 2">
    <name type="scientific">Popillia japonica</name>
    <name type="common">Japanese beetle</name>
    <dbReference type="NCBI Taxonomy" id="7064"/>
    <lineage>
        <taxon>Eukaryota</taxon>
        <taxon>Metazoa</taxon>
        <taxon>Ecdysozoa</taxon>
        <taxon>Arthropoda</taxon>
        <taxon>Hexapoda</taxon>
        <taxon>Insecta</taxon>
        <taxon>Pterygota</taxon>
        <taxon>Neoptera</taxon>
        <taxon>Endopterygota</taxon>
        <taxon>Coleoptera</taxon>
        <taxon>Polyphaga</taxon>
        <taxon>Scarabaeiformia</taxon>
        <taxon>Scarabaeidae</taxon>
        <taxon>Rutelinae</taxon>
        <taxon>Popillia</taxon>
    </lineage>
</organism>
<accession>A0AAW1M1R6</accession>
<evidence type="ECO:0000313" key="2">
    <source>
        <dbReference type="Proteomes" id="UP001458880"/>
    </source>
</evidence>
<dbReference type="EMBL" id="JASPKY010000074">
    <property type="protein sequence ID" value="KAK9739532.1"/>
    <property type="molecule type" value="Genomic_DNA"/>
</dbReference>
<dbReference type="Proteomes" id="UP001458880">
    <property type="component" value="Unassembled WGS sequence"/>
</dbReference>
<comment type="caution">
    <text evidence="1">The sequence shown here is derived from an EMBL/GenBank/DDBJ whole genome shotgun (WGS) entry which is preliminary data.</text>
</comment>
<name>A0AAW1M1R6_POPJA</name>
<evidence type="ECO:0000313" key="1">
    <source>
        <dbReference type="EMBL" id="KAK9739532.1"/>
    </source>
</evidence>
<keyword evidence="2" id="KW-1185">Reference proteome</keyword>
<dbReference type="AlphaFoldDB" id="A0AAW1M1R6"/>